<accession>A0A2N2E8X1</accession>
<dbReference type="AlphaFoldDB" id="A0A2N2E8X1"/>
<name>A0A2N2E8X1_9BACT</name>
<organism evidence="1 2">
    <name type="scientific">Candidatus Falkowbacteria bacterium HGW-Falkowbacteria-1</name>
    <dbReference type="NCBI Taxonomy" id="2013768"/>
    <lineage>
        <taxon>Bacteria</taxon>
        <taxon>Candidatus Falkowiibacteriota</taxon>
    </lineage>
</organism>
<sequence>MLKNIKKISIIIFASFLIIGSMSLAVLAEDLVDNEELIELATSEENISEISDNELLEAEPSELPAENPDSVLTERMFGRMLLDVEGNGEVYYVDPVTGGKEYLADGAAAYNLLQRRALGISEENFAKLSLGENKDDTNICKDSVLNNRLKGRIVIRAEANGEAYWIYPENCRAYYTGTFDAAYKLMRDFSLGINKANLAKIRNNARQRIKQAFRYAVYAYAEDNSLSLDEARVALENEIDGMKTCMNEAGFGPGNNNSIKEKVAQVDTCAENTDMPTISKERRQEIKGTIRETRKEQQDNKDFKIKDININDMFKRVRDMIFKK</sequence>
<evidence type="ECO:0000313" key="1">
    <source>
        <dbReference type="EMBL" id="PKM91112.1"/>
    </source>
</evidence>
<gene>
    <name evidence="1" type="ORF">CVU82_03595</name>
</gene>
<dbReference type="EMBL" id="PHAI01000003">
    <property type="protein sequence ID" value="PKM91112.1"/>
    <property type="molecule type" value="Genomic_DNA"/>
</dbReference>
<comment type="caution">
    <text evidence="1">The sequence shown here is derived from an EMBL/GenBank/DDBJ whole genome shotgun (WGS) entry which is preliminary data.</text>
</comment>
<evidence type="ECO:0000313" key="2">
    <source>
        <dbReference type="Proteomes" id="UP000233517"/>
    </source>
</evidence>
<dbReference type="Proteomes" id="UP000233517">
    <property type="component" value="Unassembled WGS sequence"/>
</dbReference>
<protein>
    <submittedName>
        <fullName evidence="1">Uncharacterized protein</fullName>
    </submittedName>
</protein>
<reference evidence="1 2" key="1">
    <citation type="journal article" date="2017" name="ISME J.">
        <title>Potential for microbial H2 and metal transformations associated with novel bacteria and archaea in deep terrestrial subsurface sediments.</title>
        <authorList>
            <person name="Hernsdorf A.W."/>
            <person name="Amano Y."/>
            <person name="Miyakawa K."/>
            <person name="Ise K."/>
            <person name="Suzuki Y."/>
            <person name="Anantharaman K."/>
            <person name="Probst A."/>
            <person name="Burstein D."/>
            <person name="Thomas B.C."/>
            <person name="Banfield J.F."/>
        </authorList>
    </citation>
    <scope>NUCLEOTIDE SEQUENCE [LARGE SCALE GENOMIC DNA]</scope>
    <source>
        <strain evidence="1">HGW-Falkowbacteria-1</strain>
    </source>
</reference>
<proteinExistence type="predicted"/>